<dbReference type="Proteomes" id="UP001652625">
    <property type="component" value="Chromosome 04"/>
</dbReference>
<accession>A0ABM4BRL0</accession>
<protein>
    <submittedName>
        <fullName evidence="3 4">Uncharacterized protein LOC124818531</fullName>
    </submittedName>
</protein>
<feature type="transmembrane region" description="Helical" evidence="1">
    <location>
        <begin position="20"/>
        <end position="43"/>
    </location>
</feature>
<keyword evidence="1" id="KW-0472">Membrane</keyword>
<name>A0ABM4BRL0_HYDVU</name>
<dbReference type="RefSeq" id="XP_065651790.1">
    <property type="nucleotide sequence ID" value="XM_065795718.1"/>
</dbReference>
<feature type="transmembrane region" description="Helical" evidence="1">
    <location>
        <begin position="135"/>
        <end position="154"/>
    </location>
</feature>
<evidence type="ECO:0000313" key="5">
    <source>
        <dbReference type="RefSeq" id="XP_065651791.1"/>
    </source>
</evidence>
<evidence type="ECO:0000313" key="4">
    <source>
        <dbReference type="RefSeq" id="XP_065651790.1"/>
    </source>
</evidence>
<feature type="transmembrane region" description="Helical" evidence="1">
    <location>
        <begin position="170"/>
        <end position="194"/>
    </location>
</feature>
<sequence length="376" mass="43927">MVNLTFSDYMATVNNNDRLLQYSIIPVVLLLLFCTNVYQMYLLLKNNCSNSRYFFGHYIMSLSGIAIFVSVVYIPLYIAYKETSKYKNNNGLRNFLSALQLLYTFSFVWNLIFIIRKKCSINLLTKKQTSQHPKLEQVFLMLSGLVVSIPKMLLKKKQLWFTHNEHSSLLWLYLVFLFLILYIAPGFLTVISIFDSAYPKQATALLLYRRRLYRNFYRFTLAALVVFIVCNLPLTLLEFTCCFLSKCEFQEKTTLAHECLLTLTWLGFSANPIIYFIVFEKPVKCRSMWRRSPVKNDDDCVIVNKNNENDVIEFMQSYCNKLLMRINFERVLQSTPVADTPSRKISIQFFSGLRRGAVSTINSDAKEHARSKLYEV</sequence>
<dbReference type="RefSeq" id="XP_065651791.1">
    <property type="nucleotide sequence ID" value="XM_065795719.1"/>
</dbReference>
<evidence type="ECO:0000256" key="1">
    <source>
        <dbReference type="SAM" id="Phobius"/>
    </source>
</evidence>
<reference evidence="3 4" key="1">
    <citation type="submission" date="2025-05" db="UniProtKB">
        <authorList>
            <consortium name="RefSeq"/>
        </authorList>
    </citation>
    <scope>IDENTIFICATION</scope>
</reference>
<organism evidence="2 4">
    <name type="scientific">Hydra vulgaris</name>
    <name type="common">Hydra</name>
    <name type="synonym">Hydra attenuata</name>
    <dbReference type="NCBI Taxonomy" id="6087"/>
    <lineage>
        <taxon>Eukaryota</taxon>
        <taxon>Metazoa</taxon>
        <taxon>Cnidaria</taxon>
        <taxon>Hydrozoa</taxon>
        <taxon>Hydroidolina</taxon>
        <taxon>Anthoathecata</taxon>
        <taxon>Aplanulata</taxon>
        <taxon>Hydridae</taxon>
        <taxon>Hydra</taxon>
    </lineage>
</organism>
<feature type="transmembrane region" description="Helical" evidence="1">
    <location>
        <begin position="215"/>
        <end position="234"/>
    </location>
</feature>
<dbReference type="GeneID" id="124818531"/>
<dbReference type="RefSeq" id="XP_065651789.1">
    <property type="nucleotide sequence ID" value="XM_065795717.1"/>
</dbReference>
<proteinExistence type="predicted"/>
<feature type="transmembrane region" description="Helical" evidence="1">
    <location>
        <begin position="254"/>
        <end position="278"/>
    </location>
</feature>
<gene>
    <name evidence="3 4 5" type="primary">LOC124818531</name>
</gene>
<feature type="transmembrane region" description="Helical" evidence="1">
    <location>
        <begin position="55"/>
        <end position="78"/>
    </location>
</feature>
<evidence type="ECO:0000313" key="2">
    <source>
        <dbReference type="Proteomes" id="UP001652625"/>
    </source>
</evidence>
<keyword evidence="1" id="KW-1133">Transmembrane helix</keyword>
<dbReference type="Gene3D" id="1.20.1070.10">
    <property type="entry name" value="Rhodopsin 7-helix transmembrane proteins"/>
    <property type="match status" value="1"/>
</dbReference>
<keyword evidence="1" id="KW-0812">Transmembrane</keyword>
<keyword evidence="2" id="KW-1185">Reference proteome</keyword>
<evidence type="ECO:0000313" key="3">
    <source>
        <dbReference type="RefSeq" id="XP_065651789.1"/>
    </source>
</evidence>
<feature type="transmembrane region" description="Helical" evidence="1">
    <location>
        <begin position="98"/>
        <end position="115"/>
    </location>
</feature>